<keyword evidence="3" id="KW-0808">Transferase</keyword>
<gene>
    <name evidence="3" type="ORF">Fcan01_06882</name>
</gene>
<evidence type="ECO:0000313" key="3">
    <source>
        <dbReference type="EMBL" id="OXA56868.1"/>
    </source>
</evidence>
<protein>
    <submittedName>
        <fullName evidence="3">Putative diacylglycerol O-acyltransferase Tgs4</fullName>
    </submittedName>
</protein>
<dbReference type="Pfam" id="PF06974">
    <property type="entry name" value="WS_DGAT_C"/>
    <property type="match status" value="1"/>
</dbReference>
<dbReference type="GO" id="GO:0008374">
    <property type="term" value="F:O-acyltransferase activity"/>
    <property type="evidence" value="ECO:0007669"/>
    <property type="project" value="InterPro"/>
</dbReference>
<name>A0A226EI00_FOLCA</name>
<evidence type="ECO:0000313" key="4">
    <source>
        <dbReference type="Proteomes" id="UP000198287"/>
    </source>
</evidence>
<keyword evidence="1" id="KW-1133">Transmembrane helix</keyword>
<dbReference type="GO" id="GO:0005886">
    <property type="term" value="C:plasma membrane"/>
    <property type="evidence" value="ECO:0007669"/>
    <property type="project" value="TreeGrafter"/>
</dbReference>
<accession>A0A226EI00</accession>
<dbReference type="InterPro" id="IPR045034">
    <property type="entry name" value="O-acyltransferase_WSD1-like"/>
</dbReference>
<keyword evidence="1" id="KW-0472">Membrane</keyword>
<comment type="caution">
    <text evidence="3">The sequence shown here is derived from an EMBL/GenBank/DDBJ whole genome shotgun (WGS) entry which is preliminary data.</text>
</comment>
<dbReference type="InterPro" id="IPR009721">
    <property type="entry name" value="O-acyltransferase_WSD1_C"/>
</dbReference>
<evidence type="ECO:0000259" key="2">
    <source>
        <dbReference type="Pfam" id="PF06974"/>
    </source>
</evidence>
<dbReference type="AlphaFoldDB" id="A0A226EI00"/>
<keyword evidence="4" id="KW-1185">Reference proteome</keyword>
<dbReference type="Proteomes" id="UP000198287">
    <property type="component" value="Unassembled WGS sequence"/>
</dbReference>
<organism evidence="3 4">
    <name type="scientific">Folsomia candida</name>
    <name type="common">Springtail</name>
    <dbReference type="NCBI Taxonomy" id="158441"/>
    <lineage>
        <taxon>Eukaryota</taxon>
        <taxon>Metazoa</taxon>
        <taxon>Ecdysozoa</taxon>
        <taxon>Arthropoda</taxon>
        <taxon>Hexapoda</taxon>
        <taxon>Collembola</taxon>
        <taxon>Entomobryomorpha</taxon>
        <taxon>Isotomoidea</taxon>
        <taxon>Isotomidae</taxon>
        <taxon>Proisotominae</taxon>
        <taxon>Folsomia</taxon>
    </lineage>
</organism>
<dbReference type="EMBL" id="LNIX01000003">
    <property type="protein sequence ID" value="OXA56868.1"/>
    <property type="molecule type" value="Genomic_DNA"/>
</dbReference>
<dbReference type="PANTHER" id="PTHR31650:SF1">
    <property type="entry name" value="WAX ESTER SYNTHASE_DIACYLGLYCEROL ACYLTRANSFERASE 4-RELATED"/>
    <property type="match status" value="1"/>
</dbReference>
<dbReference type="GO" id="GO:0019432">
    <property type="term" value="P:triglyceride biosynthetic process"/>
    <property type="evidence" value="ECO:0007669"/>
    <property type="project" value="TreeGrafter"/>
</dbReference>
<feature type="transmembrane region" description="Helical" evidence="1">
    <location>
        <begin position="438"/>
        <end position="459"/>
    </location>
</feature>
<dbReference type="PANTHER" id="PTHR31650">
    <property type="entry name" value="O-ACYLTRANSFERASE (WSD1-LIKE) FAMILY PROTEIN"/>
    <property type="match status" value="1"/>
</dbReference>
<evidence type="ECO:0000256" key="1">
    <source>
        <dbReference type="SAM" id="Phobius"/>
    </source>
</evidence>
<feature type="transmembrane region" description="Helical" evidence="1">
    <location>
        <begin position="12"/>
        <end position="34"/>
    </location>
</feature>
<keyword evidence="3" id="KW-0012">Acyltransferase</keyword>
<dbReference type="OrthoDB" id="619536at2759"/>
<proteinExistence type="predicted"/>
<sequence length="558" mass="62393">MSQILRGSLLRCLPFIIIIPLALVVIPCSFLLYLPFLIYRQLVIQWVALFNRDTLGKILTTRSSLLIADKITTSPRFALVSFMVLEGVVDIDHFRTVFQQRILELLIDPEDVTGPGGKTLRYPELSQGFSYFGGFGFWKKLDSIDIRELIYFYNDDEIGPTTCETASDFTKKLCFKPFPKDKPLWEMVVYPNFIPDPNITSGILPNTKYTGVSMRCHHGLADGFSQFRAFQAMSTLGDTFKYIKPSDYTNKKSGNNNQAKSCCSGFARNVALVCKMLFELSQAIVRTPLLLEDWNEVKNRNFKKVQLDKNRKSNQESDDLLNACNDKPTKYLSRFSCDPSRNFPITEISGIKKAHCVSGTAVLYSAIVAAARNTIFSDKIPENVLVVTPLPLPGASGKLRNHITMGAVIVPFSEENPIKRLLEMDKKFQNLKNSTMPLVNAIMMKAVGALPSFLVYFILGRIYQSTSFITVSNLAGPTTPIDFGGYPVLDFLFSSGASVGTNVLTVSLLSVSGNIRVGVGADKQIIESDEKCQEFTENFFKELTFYKNSINFETSDSV</sequence>
<reference evidence="3 4" key="1">
    <citation type="submission" date="2015-12" db="EMBL/GenBank/DDBJ databases">
        <title>The genome of Folsomia candida.</title>
        <authorList>
            <person name="Faddeeva A."/>
            <person name="Derks M.F."/>
            <person name="Anvar Y."/>
            <person name="Smit S."/>
            <person name="Van Straalen N."/>
            <person name="Roelofs D."/>
        </authorList>
    </citation>
    <scope>NUCLEOTIDE SEQUENCE [LARGE SCALE GENOMIC DNA]</scope>
    <source>
        <strain evidence="3 4">VU population</strain>
        <tissue evidence="3">Whole body</tissue>
    </source>
</reference>
<keyword evidence="1" id="KW-0812">Transmembrane</keyword>
<feature type="domain" description="O-acyltransferase WSD1 C-terminal" evidence="2">
    <location>
        <begin position="401"/>
        <end position="539"/>
    </location>
</feature>